<proteinExistence type="predicted"/>
<feature type="domain" description="GST C-terminal" evidence="4">
    <location>
        <begin position="5"/>
        <end position="121"/>
    </location>
</feature>
<sequence>LVPTKLEKKARVEQAASVEFANWHPDVMKVLVEKVGKTMRGEAVDEEALAKYTEDLTETLKVYDIILGQQKYVSGDEFTLADIFHLMCMPLLVANGIDTVKAAGPNAARWWQELTTRPTWV</sequence>
<dbReference type="Pfam" id="PF00043">
    <property type="entry name" value="GST_C"/>
    <property type="match status" value="1"/>
</dbReference>
<accession>A0AAD7BLD9</accession>
<dbReference type="SUPFAM" id="SSF47616">
    <property type="entry name" value="GST C-terminal domain-like"/>
    <property type="match status" value="1"/>
</dbReference>
<dbReference type="InterPro" id="IPR004046">
    <property type="entry name" value="GST_C"/>
</dbReference>
<dbReference type="PANTHER" id="PTHR43900:SF3">
    <property type="entry name" value="GLUTATHIONE S-TRANSFERASE RHO"/>
    <property type="match status" value="1"/>
</dbReference>
<dbReference type="GO" id="GO:0004364">
    <property type="term" value="F:glutathione transferase activity"/>
    <property type="evidence" value="ECO:0007669"/>
    <property type="project" value="UniProtKB-EC"/>
</dbReference>
<dbReference type="GO" id="GO:0005737">
    <property type="term" value="C:cytoplasm"/>
    <property type="evidence" value="ECO:0007669"/>
    <property type="project" value="TreeGrafter"/>
</dbReference>
<evidence type="ECO:0000256" key="3">
    <source>
        <dbReference type="ARBA" id="ARBA00047960"/>
    </source>
</evidence>
<gene>
    <name evidence="5" type="ORF">FB45DRAFT_694356</name>
</gene>
<comment type="catalytic activity">
    <reaction evidence="3">
        <text>RX + glutathione = an S-substituted glutathione + a halide anion + H(+)</text>
        <dbReference type="Rhea" id="RHEA:16437"/>
        <dbReference type="ChEBI" id="CHEBI:15378"/>
        <dbReference type="ChEBI" id="CHEBI:16042"/>
        <dbReference type="ChEBI" id="CHEBI:17792"/>
        <dbReference type="ChEBI" id="CHEBI:57925"/>
        <dbReference type="ChEBI" id="CHEBI:90779"/>
        <dbReference type="EC" id="2.5.1.18"/>
    </reaction>
</comment>
<evidence type="ECO:0000313" key="5">
    <source>
        <dbReference type="EMBL" id="KAJ7624631.1"/>
    </source>
</evidence>
<dbReference type="Gene3D" id="1.20.1050.10">
    <property type="match status" value="1"/>
</dbReference>
<dbReference type="InterPro" id="IPR036282">
    <property type="entry name" value="Glutathione-S-Trfase_C_sf"/>
</dbReference>
<dbReference type="InterPro" id="IPR010987">
    <property type="entry name" value="Glutathione-S-Trfase_C-like"/>
</dbReference>
<keyword evidence="6" id="KW-1185">Reference proteome</keyword>
<dbReference type="EMBL" id="JARKIF010000013">
    <property type="protein sequence ID" value="KAJ7624631.1"/>
    <property type="molecule type" value="Genomic_DNA"/>
</dbReference>
<dbReference type="EC" id="2.5.1.18" evidence="1"/>
<dbReference type="PROSITE" id="PS50405">
    <property type="entry name" value="GST_CTER"/>
    <property type="match status" value="1"/>
</dbReference>
<evidence type="ECO:0000313" key="6">
    <source>
        <dbReference type="Proteomes" id="UP001221142"/>
    </source>
</evidence>
<dbReference type="PANTHER" id="PTHR43900">
    <property type="entry name" value="GLUTATHIONE S-TRANSFERASE RHO"/>
    <property type="match status" value="1"/>
</dbReference>
<feature type="non-terminal residue" evidence="5">
    <location>
        <position position="121"/>
    </location>
</feature>
<keyword evidence="2" id="KW-0808">Transferase</keyword>
<feature type="non-terminal residue" evidence="5">
    <location>
        <position position="1"/>
    </location>
</feature>
<reference evidence="5" key="1">
    <citation type="submission" date="2023-03" db="EMBL/GenBank/DDBJ databases">
        <title>Massive genome expansion in bonnet fungi (Mycena s.s.) driven by repeated elements and novel gene families across ecological guilds.</title>
        <authorList>
            <consortium name="Lawrence Berkeley National Laboratory"/>
            <person name="Harder C.B."/>
            <person name="Miyauchi S."/>
            <person name="Viragh M."/>
            <person name="Kuo A."/>
            <person name="Thoen E."/>
            <person name="Andreopoulos B."/>
            <person name="Lu D."/>
            <person name="Skrede I."/>
            <person name="Drula E."/>
            <person name="Henrissat B."/>
            <person name="Morin E."/>
            <person name="Kohler A."/>
            <person name="Barry K."/>
            <person name="LaButti K."/>
            <person name="Morin E."/>
            <person name="Salamov A."/>
            <person name="Lipzen A."/>
            <person name="Mereny Z."/>
            <person name="Hegedus B."/>
            <person name="Baldrian P."/>
            <person name="Stursova M."/>
            <person name="Weitz H."/>
            <person name="Taylor A."/>
            <person name="Grigoriev I.V."/>
            <person name="Nagy L.G."/>
            <person name="Martin F."/>
            <person name="Kauserud H."/>
        </authorList>
    </citation>
    <scope>NUCLEOTIDE SEQUENCE</scope>
    <source>
        <strain evidence="5">9284</strain>
    </source>
</reference>
<evidence type="ECO:0000256" key="2">
    <source>
        <dbReference type="ARBA" id="ARBA00022679"/>
    </source>
</evidence>
<evidence type="ECO:0000259" key="4">
    <source>
        <dbReference type="PROSITE" id="PS50405"/>
    </source>
</evidence>
<dbReference type="AlphaFoldDB" id="A0AAD7BLD9"/>
<dbReference type="GO" id="GO:0043295">
    <property type="term" value="F:glutathione binding"/>
    <property type="evidence" value="ECO:0007669"/>
    <property type="project" value="TreeGrafter"/>
</dbReference>
<evidence type="ECO:0000256" key="1">
    <source>
        <dbReference type="ARBA" id="ARBA00012452"/>
    </source>
</evidence>
<comment type="caution">
    <text evidence="5">The sequence shown here is derived from an EMBL/GenBank/DDBJ whole genome shotgun (WGS) entry which is preliminary data.</text>
</comment>
<protein>
    <recommendedName>
        <fullName evidence="1">glutathione transferase</fullName>
        <ecNumber evidence="1">2.5.1.18</ecNumber>
    </recommendedName>
</protein>
<dbReference type="Proteomes" id="UP001221142">
    <property type="component" value="Unassembled WGS sequence"/>
</dbReference>
<organism evidence="5 6">
    <name type="scientific">Roridomyces roridus</name>
    <dbReference type="NCBI Taxonomy" id="1738132"/>
    <lineage>
        <taxon>Eukaryota</taxon>
        <taxon>Fungi</taxon>
        <taxon>Dikarya</taxon>
        <taxon>Basidiomycota</taxon>
        <taxon>Agaricomycotina</taxon>
        <taxon>Agaricomycetes</taxon>
        <taxon>Agaricomycetidae</taxon>
        <taxon>Agaricales</taxon>
        <taxon>Marasmiineae</taxon>
        <taxon>Mycenaceae</taxon>
        <taxon>Roridomyces</taxon>
    </lineage>
</organism>
<dbReference type="GO" id="GO:0006749">
    <property type="term" value="P:glutathione metabolic process"/>
    <property type="evidence" value="ECO:0007669"/>
    <property type="project" value="TreeGrafter"/>
</dbReference>
<name>A0AAD7BLD9_9AGAR</name>